<dbReference type="AlphaFoldDB" id="A0A9D1J3W3"/>
<proteinExistence type="predicted"/>
<evidence type="ECO:0000256" key="1">
    <source>
        <dbReference type="ARBA" id="ARBA00022801"/>
    </source>
</evidence>
<dbReference type="InterPro" id="IPR009835">
    <property type="entry name" value="SrtB"/>
</dbReference>
<dbReference type="Gene3D" id="2.40.260.10">
    <property type="entry name" value="Sortase"/>
    <property type="match status" value="1"/>
</dbReference>
<feature type="transmembrane region" description="Helical" evidence="3">
    <location>
        <begin position="6"/>
        <end position="29"/>
    </location>
</feature>
<accession>A0A9D1J3W3</accession>
<reference evidence="4" key="1">
    <citation type="submission" date="2020-10" db="EMBL/GenBank/DDBJ databases">
        <authorList>
            <person name="Gilroy R."/>
        </authorList>
    </citation>
    <scope>NUCLEOTIDE SEQUENCE</scope>
    <source>
        <strain evidence="4">CHK184-20233</strain>
    </source>
</reference>
<dbReference type="InterPro" id="IPR005754">
    <property type="entry name" value="Sortase"/>
</dbReference>
<evidence type="ECO:0000313" key="4">
    <source>
        <dbReference type="EMBL" id="HIR59843.1"/>
    </source>
</evidence>
<dbReference type="EC" id="3.4.22.71" evidence="4"/>
<sequence length="230" mass="27249">MKRKWYIVFIISSIVIILLIYNITSYYYSYKKDLEFKERIAGYDFEKLKKINSDVVGYIEVDNTKVSYPVVKTNNNSYYLNHTYTKEKSEIGSIFLDYRNDLDNLSKNNIIYGHGRLDNSMFGSLNNLLDKEKLSNKDNYYITVTTPKSIMTFKIFSVYTIDKESYYIKTYFSNNKYFKEFLETIMKRSIYNFKTDVNTSDKILTLSTCKDNFGKRVVVHAKLLKKEETS</sequence>
<protein>
    <submittedName>
        <fullName evidence="4">Class B sortase</fullName>
        <ecNumber evidence="4">3.4.22.71</ecNumber>
    </submittedName>
</protein>
<dbReference type="Pfam" id="PF04203">
    <property type="entry name" value="Sortase"/>
    <property type="match status" value="1"/>
</dbReference>
<comment type="caution">
    <text evidence="4">The sequence shown here is derived from an EMBL/GenBank/DDBJ whole genome shotgun (WGS) entry which is preliminary data.</text>
</comment>
<dbReference type="EMBL" id="DVHC01000067">
    <property type="protein sequence ID" value="HIR59843.1"/>
    <property type="molecule type" value="Genomic_DNA"/>
</dbReference>
<dbReference type="NCBIfam" id="TIGR03064">
    <property type="entry name" value="sortase_srtB"/>
    <property type="match status" value="1"/>
</dbReference>
<dbReference type="SUPFAM" id="SSF63817">
    <property type="entry name" value="Sortase"/>
    <property type="match status" value="1"/>
</dbReference>
<evidence type="ECO:0000256" key="3">
    <source>
        <dbReference type="SAM" id="Phobius"/>
    </source>
</evidence>
<feature type="active site" description="Proton donor/acceptor" evidence="2">
    <location>
        <position position="114"/>
    </location>
</feature>
<gene>
    <name evidence="4" type="primary">srtB</name>
    <name evidence="4" type="ORF">IAB38_07405</name>
</gene>
<keyword evidence="3" id="KW-1133">Transmembrane helix</keyword>
<keyword evidence="3" id="KW-0812">Transmembrane</keyword>
<reference evidence="4" key="2">
    <citation type="journal article" date="2021" name="PeerJ">
        <title>Extensive microbial diversity within the chicken gut microbiome revealed by metagenomics and culture.</title>
        <authorList>
            <person name="Gilroy R."/>
            <person name="Ravi A."/>
            <person name="Getino M."/>
            <person name="Pursley I."/>
            <person name="Horton D.L."/>
            <person name="Alikhan N.F."/>
            <person name="Baker D."/>
            <person name="Gharbi K."/>
            <person name="Hall N."/>
            <person name="Watson M."/>
            <person name="Adriaenssens E.M."/>
            <person name="Foster-Nyarko E."/>
            <person name="Jarju S."/>
            <person name="Secka A."/>
            <person name="Antonio M."/>
            <person name="Oren A."/>
            <person name="Chaudhuri R.R."/>
            <person name="La Ragione R."/>
            <person name="Hildebrand F."/>
            <person name="Pallen M.J."/>
        </authorList>
    </citation>
    <scope>NUCLEOTIDE SEQUENCE</scope>
    <source>
        <strain evidence="4">CHK184-20233</strain>
    </source>
</reference>
<organism evidence="4 5">
    <name type="scientific">Candidatus Onthousia excrementipullorum</name>
    <dbReference type="NCBI Taxonomy" id="2840884"/>
    <lineage>
        <taxon>Bacteria</taxon>
        <taxon>Bacillati</taxon>
        <taxon>Bacillota</taxon>
        <taxon>Bacilli</taxon>
        <taxon>Candidatus Onthousia</taxon>
    </lineage>
</organism>
<name>A0A9D1J3W3_9FIRM</name>
<dbReference type="GO" id="GO:0016787">
    <property type="term" value="F:hydrolase activity"/>
    <property type="evidence" value="ECO:0007669"/>
    <property type="project" value="UniProtKB-KW"/>
</dbReference>
<evidence type="ECO:0000256" key="2">
    <source>
        <dbReference type="PIRSR" id="PIRSR605754-1"/>
    </source>
</evidence>
<dbReference type="Proteomes" id="UP000824232">
    <property type="component" value="Unassembled WGS sequence"/>
</dbReference>
<dbReference type="CDD" id="cd05826">
    <property type="entry name" value="Sortase_B"/>
    <property type="match status" value="1"/>
</dbReference>
<keyword evidence="1 4" id="KW-0378">Hydrolase</keyword>
<feature type="active site" description="Acyl-thioester intermediate" evidence="2">
    <location>
        <position position="209"/>
    </location>
</feature>
<keyword evidence="3" id="KW-0472">Membrane</keyword>
<evidence type="ECO:0000313" key="5">
    <source>
        <dbReference type="Proteomes" id="UP000824232"/>
    </source>
</evidence>
<dbReference type="InterPro" id="IPR023365">
    <property type="entry name" value="Sortase_dom-sf"/>
</dbReference>